<proteinExistence type="inferred from homology"/>
<name>W5JV42_ANODA</name>
<evidence type="ECO:0000259" key="12">
    <source>
        <dbReference type="PROSITE" id="PS50157"/>
    </source>
</evidence>
<feature type="domain" description="C2H2-type" evidence="12">
    <location>
        <begin position="413"/>
        <end position="440"/>
    </location>
</feature>
<reference evidence="13" key="3">
    <citation type="journal article" date="2013" name="Nucleic Acids Res.">
        <title>The genome of Anopheles darlingi, the main neotropical malaria vector.</title>
        <authorList>
            <person name="Marinotti O."/>
            <person name="Cerqueira G.C."/>
            <person name="de Almeida L.G."/>
            <person name="Ferro M.I."/>
            <person name="Loreto E.L."/>
            <person name="Zaha A."/>
            <person name="Teixeira S.M."/>
            <person name="Wespiser A.R."/>
            <person name="Almeida E Silva A."/>
            <person name="Schlindwein A.D."/>
            <person name="Pacheco A.C."/>
            <person name="Silva A.L."/>
            <person name="Graveley B.R."/>
            <person name="Walenz B.P."/>
            <person name="Lima Bde A."/>
            <person name="Ribeiro C.A."/>
            <person name="Nunes-Silva C.G."/>
            <person name="de Carvalho C.R."/>
            <person name="Soares C.M."/>
            <person name="de Menezes C.B."/>
            <person name="Matiolli C."/>
            <person name="Caffrey D."/>
            <person name="Araujo D.A."/>
            <person name="de Oliveira D.M."/>
            <person name="Golenbock D."/>
            <person name="Grisard E.C."/>
            <person name="Fantinatti-Garboggini F."/>
            <person name="de Carvalho F.M."/>
            <person name="Barcellos F.G."/>
            <person name="Prosdocimi F."/>
            <person name="May G."/>
            <person name="Azevedo Junior G.M."/>
            <person name="Guimaraes G.M."/>
            <person name="Goldman G.H."/>
            <person name="Padilha I.Q."/>
            <person name="Batista Jda S."/>
            <person name="Ferro J.A."/>
            <person name="Ribeiro J.M."/>
            <person name="Fietto J.L."/>
            <person name="Dabbas K.M."/>
            <person name="Cerdeira L."/>
            <person name="Agnez-Lima L.F."/>
            <person name="Brocchi M."/>
            <person name="de Carvalho M.O."/>
            <person name="Teixeira Mde M."/>
            <person name="Diniz Maia Mde M."/>
            <person name="Goldman M.H."/>
            <person name="Cruz Schneider M.P."/>
            <person name="Felipe M.S."/>
            <person name="Hungria M."/>
            <person name="Nicolas M.F."/>
            <person name="Pereira M."/>
            <person name="Montes M.A."/>
            <person name="Cantao M.E."/>
            <person name="Vincentz M."/>
            <person name="Rafael M.S."/>
            <person name="Silverman N."/>
            <person name="Stoco P.H."/>
            <person name="Souza R.C."/>
            <person name="Vicentini R."/>
            <person name="Gazzinelli R.T."/>
            <person name="Neves Rde O."/>
            <person name="Silva R."/>
            <person name="Astolfi-Filho S."/>
            <person name="Maciel T.E."/>
            <person name="Urmenyi T.P."/>
            <person name="Tadei W.P."/>
            <person name="Camargo E.P."/>
            <person name="de Vasconcelos A.T."/>
        </authorList>
    </citation>
    <scope>NUCLEOTIDE SEQUENCE</scope>
</reference>
<evidence type="ECO:0000256" key="6">
    <source>
        <dbReference type="ARBA" id="ARBA00022833"/>
    </source>
</evidence>
<dbReference type="OMA" id="KMDHYVL"/>
<dbReference type="SMART" id="SM00355">
    <property type="entry name" value="ZnF_C2H2"/>
    <property type="match status" value="12"/>
</dbReference>
<feature type="domain" description="C2H2-type" evidence="12">
    <location>
        <begin position="240"/>
        <end position="267"/>
    </location>
</feature>
<dbReference type="GO" id="GO:0000978">
    <property type="term" value="F:RNA polymerase II cis-regulatory region sequence-specific DNA binding"/>
    <property type="evidence" value="ECO:0007669"/>
    <property type="project" value="TreeGrafter"/>
</dbReference>
<evidence type="ECO:0000256" key="9">
    <source>
        <dbReference type="ARBA" id="ARBA00023163"/>
    </source>
</evidence>
<dbReference type="Gene3D" id="3.30.160.60">
    <property type="entry name" value="Classic Zinc Finger"/>
    <property type="match status" value="10"/>
</dbReference>
<keyword evidence="3" id="KW-0479">Metal-binding</keyword>
<keyword evidence="15" id="KW-1185">Reference proteome</keyword>
<evidence type="ECO:0000256" key="8">
    <source>
        <dbReference type="ARBA" id="ARBA00023125"/>
    </source>
</evidence>
<reference evidence="13" key="2">
    <citation type="submission" date="2010-05" db="EMBL/GenBank/DDBJ databases">
        <authorList>
            <person name="Almeida L.G."/>
            <person name="Nicolas M.F."/>
            <person name="Souza R.C."/>
            <person name="Vasconcelos A.T.R."/>
        </authorList>
    </citation>
    <scope>NUCLEOTIDE SEQUENCE</scope>
</reference>
<comment type="similarity">
    <text evidence="2">Belongs to the krueppel C2H2-type zinc-finger protein family.</text>
</comment>
<evidence type="ECO:0000313" key="15">
    <source>
        <dbReference type="Proteomes" id="UP000000673"/>
    </source>
</evidence>
<dbReference type="FunFam" id="3.30.160.60:FF:000624">
    <property type="entry name" value="zinc finger protein 697"/>
    <property type="match status" value="2"/>
</dbReference>
<evidence type="ECO:0000256" key="11">
    <source>
        <dbReference type="PROSITE-ProRule" id="PRU00042"/>
    </source>
</evidence>
<evidence type="ECO:0000256" key="2">
    <source>
        <dbReference type="ARBA" id="ARBA00006991"/>
    </source>
</evidence>
<dbReference type="EnsemblMetazoa" id="ADAC001024-RA">
    <property type="protein sequence ID" value="ADAC001024-PA"/>
    <property type="gene ID" value="ADAC001024"/>
</dbReference>
<feature type="domain" description="C2H2-type" evidence="12">
    <location>
        <begin position="300"/>
        <end position="327"/>
    </location>
</feature>
<dbReference type="Proteomes" id="UP000000673">
    <property type="component" value="Unassembled WGS sequence"/>
</dbReference>
<reference evidence="14" key="4">
    <citation type="submission" date="2015-06" db="UniProtKB">
        <authorList>
            <consortium name="EnsemblMetazoa"/>
        </authorList>
    </citation>
    <scope>IDENTIFICATION</scope>
</reference>
<dbReference type="GO" id="GO:0000981">
    <property type="term" value="F:DNA-binding transcription factor activity, RNA polymerase II-specific"/>
    <property type="evidence" value="ECO:0007669"/>
    <property type="project" value="TreeGrafter"/>
</dbReference>
<dbReference type="GO" id="GO:0005634">
    <property type="term" value="C:nucleus"/>
    <property type="evidence" value="ECO:0007669"/>
    <property type="project" value="UniProtKB-SubCell"/>
</dbReference>
<keyword evidence="7" id="KW-0805">Transcription regulation</keyword>
<dbReference type="AlphaFoldDB" id="W5JV42"/>
<dbReference type="Pfam" id="PF00096">
    <property type="entry name" value="zf-C2H2"/>
    <property type="match status" value="5"/>
</dbReference>
<keyword evidence="4" id="KW-0677">Repeat</keyword>
<dbReference type="PROSITE" id="PS50157">
    <property type="entry name" value="ZINC_FINGER_C2H2_2"/>
    <property type="match status" value="12"/>
</dbReference>
<dbReference type="PANTHER" id="PTHR23235:SF64">
    <property type="entry name" value="KRUEPPEL-LIKE FACTOR 10"/>
    <property type="match status" value="1"/>
</dbReference>
<dbReference type="PANTHER" id="PTHR23235">
    <property type="entry name" value="KRUEPPEL-LIKE TRANSCRIPTION FACTOR"/>
    <property type="match status" value="1"/>
</dbReference>
<dbReference type="GO" id="GO:0048729">
    <property type="term" value="P:tissue morphogenesis"/>
    <property type="evidence" value="ECO:0007669"/>
    <property type="project" value="UniProtKB-ARBA"/>
</dbReference>
<dbReference type="VEuPathDB" id="VectorBase:ADAR2_008984"/>
<dbReference type="FunCoup" id="W5JV42">
    <property type="interactions" value="327"/>
</dbReference>
<evidence type="ECO:0000313" key="14">
    <source>
        <dbReference type="EnsemblMetazoa" id="ADAC001024-PA"/>
    </source>
</evidence>
<evidence type="ECO:0000256" key="3">
    <source>
        <dbReference type="ARBA" id="ARBA00022723"/>
    </source>
</evidence>
<dbReference type="EMBL" id="ADMH02000272">
    <property type="protein sequence ID" value="ETN67168.1"/>
    <property type="molecule type" value="Genomic_DNA"/>
</dbReference>
<feature type="domain" description="C2H2-type" evidence="12">
    <location>
        <begin position="208"/>
        <end position="236"/>
    </location>
</feature>
<reference evidence="13 15" key="1">
    <citation type="journal article" date="2010" name="BMC Genomics">
        <title>Combination of measures distinguishes pre-miRNAs from other stem-loops in the genome of the newly sequenced Anopheles darlingi.</title>
        <authorList>
            <person name="Mendes N.D."/>
            <person name="Freitas A.T."/>
            <person name="Vasconcelos A.T."/>
            <person name="Sagot M.F."/>
        </authorList>
    </citation>
    <scope>NUCLEOTIDE SEQUENCE</scope>
</reference>
<dbReference type="FunFam" id="3.30.160.60:FF:000100">
    <property type="entry name" value="Zinc finger 45-like"/>
    <property type="match status" value="1"/>
</dbReference>
<protein>
    <submittedName>
        <fullName evidence="13">Gonadotropin inducible transcription factor</fullName>
    </submittedName>
</protein>
<accession>W5JV42</accession>
<evidence type="ECO:0000256" key="10">
    <source>
        <dbReference type="ARBA" id="ARBA00023242"/>
    </source>
</evidence>
<feature type="domain" description="C2H2-type" evidence="12">
    <location>
        <begin position="180"/>
        <end position="207"/>
    </location>
</feature>
<feature type="domain" description="C2H2-type" evidence="12">
    <location>
        <begin position="469"/>
        <end position="497"/>
    </location>
</feature>
<dbReference type="FunFam" id="3.30.160.60:FF:000065">
    <property type="entry name" value="B-cell CLL/lymphoma 6, member B"/>
    <property type="match status" value="1"/>
</dbReference>
<feature type="domain" description="C2H2-type" evidence="12">
    <location>
        <begin position="441"/>
        <end position="468"/>
    </location>
</feature>
<keyword evidence="5 11" id="KW-0863">Zinc-finger</keyword>
<sequence length="789" mass="89555">MALRASRATASKMKEKKEEILVKVRMNGENDIDVVPMEKEIDSNSEEALSDRLDSEPELVTTSDGRMRLELKRSRCCGRCKTPFKTAEALKEHKAVCTGVLDEIQDVIQKERKAAKYANPSEEFRKYCNPNPENPCYCCGEDVSTAHVGHIRCRFCPKSFKAYEYLHRHISSIHATSETYACANCNAKCCSQSVLDEHIKTHNEGKPFSCITCGKDFTRRYHLDRHLKFSNCGTERKETLPCDVCGKVFTRIDNLREHLRSHMGQSVRKRDYQCPHCPKSFYGSSLLNIHIRTHTGEKPFPCDLCPSSFPSTGALRKHRRKHTGERPYRCDECSATFAARETLNRHRKTHTGDKRHVCTECGKRFIQATQLRTHMFKHTGMSDFKCGQCDKMFVRKNQLTEHVMLVHQGKEPFQCDYCDREFLRKEDLQRHMVQHTGERNYECPTCSKTFAVKTALSVHMKTHIIQKPVKCRICHGSFIRNDCLVRHMKAKHREDCQELLEESDESPVAGVANEATVEINGEVYQITSMDEQEAEPILHDEVEVMELDVVAEESVVTTADATIIATADIEDSNKECTGTMLKAVPEFVNVKQESTVVTAKKKRTELQVRSNPKTKAEIPPTTSLPAATKIRNVRTTTVKVVQKTAASSSSVIKPEKVEPVREPNLTKARALKSRAVPAKRSRPDDDGIPIFLSDAMLMEKISELLEMLIGEEMLKEFGWPKAPVDEVLVRVISRCGQQPAKGEEVGDHTTRMRENTKILFSVTMDDGDVKALLNNHTVDEVIMHVLKSK</sequence>
<feature type="domain" description="C2H2-type" evidence="12">
    <location>
        <begin position="151"/>
        <end position="179"/>
    </location>
</feature>
<organism evidence="13">
    <name type="scientific">Anopheles darlingi</name>
    <name type="common">Mosquito</name>
    <dbReference type="NCBI Taxonomy" id="43151"/>
    <lineage>
        <taxon>Eukaryota</taxon>
        <taxon>Metazoa</taxon>
        <taxon>Ecdysozoa</taxon>
        <taxon>Arthropoda</taxon>
        <taxon>Hexapoda</taxon>
        <taxon>Insecta</taxon>
        <taxon>Pterygota</taxon>
        <taxon>Neoptera</taxon>
        <taxon>Endopterygota</taxon>
        <taxon>Diptera</taxon>
        <taxon>Nematocera</taxon>
        <taxon>Culicoidea</taxon>
        <taxon>Culicidae</taxon>
        <taxon>Anophelinae</taxon>
        <taxon>Anopheles</taxon>
    </lineage>
</organism>
<dbReference type="eggNOG" id="KOG1721">
    <property type="taxonomic scope" value="Eukaryota"/>
</dbReference>
<dbReference type="Pfam" id="PF13912">
    <property type="entry name" value="zf-C2H2_6"/>
    <property type="match status" value="2"/>
</dbReference>
<dbReference type="GO" id="GO:0048598">
    <property type="term" value="P:embryonic morphogenesis"/>
    <property type="evidence" value="ECO:0007669"/>
    <property type="project" value="UniProtKB-ARBA"/>
</dbReference>
<comment type="subcellular location">
    <subcellularLocation>
        <location evidence="1">Nucleus</location>
    </subcellularLocation>
</comment>
<dbReference type="InterPro" id="IPR013087">
    <property type="entry name" value="Znf_C2H2_type"/>
</dbReference>
<dbReference type="HOGENOM" id="CLU_014771_0_0_1"/>
<evidence type="ECO:0000256" key="5">
    <source>
        <dbReference type="ARBA" id="ARBA00022771"/>
    </source>
</evidence>
<feature type="domain" description="C2H2-type" evidence="12">
    <location>
        <begin position="384"/>
        <end position="412"/>
    </location>
</feature>
<dbReference type="InterPro" id="IPR036236">
    <property type="entry name" value="Znf_C2H2_sf"/>
</dbReference>
<dbReference type="GO" id="GO:0008270">
    <property type="term" value="F:zinc ion binding"/>
    <property type="evidence" value="ECO:0007669"/>
    <property type="project" value="UniProtKB-KW"/>
</dbReference>
<dbReference type="FunFam" id="3.30.160.60:FF:000202">
    <property type="entry name" value="Zinc finger protein 574"/>
    <property type="match status" value="1"/>
</dbReference>
<dbReference type="SUPFAM" id="SSF57667">
    <property type="entry name" value="beta-beta-alpha zinc fingers"/>
    <property type="match status" value="7"/>
</dbReference>
<evidence type="ECO:0000256" key="1">
    <source>
        <dbReference type="ARBA" id="ARBA00004123"/>
    </source>
</evidence>
<dbReference type="Pfam" id="PF13894">
    <property type="entry name" value="zf-C2H2_4"/>
    <property type="match status" value="1"/>
</dbReference>
<dbReference type="FunFam" id="3.30.160.60:FF:001370">
    <property type="entry name" value="Zinc finger protein"/>
    <property type="match status" value="1"/>
</dbReference>
<keyword evidence="8" id="KW-0238">DNA-binding</keyword>
<keyword evidence="6" id="KW-0862">Zinc</keyword>
<dbReference type="PROSITE" id="PS00028">
    <property type="entry name" value="ZINC_FINGER_C2H2_1"/>
    <property type="match status" value="11"/>
</dbReference>
<dbReference type="STRING" id="43151.W5JV42"/>
<feature type="domain" description="C2H2-type" evidence="12">
    <location>
        <begin position="328"/>
        <end position="355"/>
    </location>
</feature>
<feature type="domain" description="C2H2-type" evidence="12">
    <location>
        <begin position="356"/>
        <end position="383"/>
    </location>
</feature>
<dbReference type="FunFam" id="3.30.160.60:FF:002343">
    <property type="entry name" value="Zinc finger protein 33A"/>
    <property type="match status" value="1"/>
</dbReference>
<evidence type="ECO:0000256" key="4">
    <source>
        <dbReference type="ARBA" id="ARBA00022737"/>
    </source>
</evidence>
<keyword evidence="9" id="KW-0804">Transcription</keyword>
<keyword evidence="10" id="KW-0539">Nucleus</keyword>
<evidence type="ECO:0000256" key="7">
    <source>
        <dbReference type="ARBA" id="ARBA00023015"/>
    </source>
</evidence>
<dbReference type="VEuPathDB" id="VectorBase:ADAC001024"/>
<evidence type="ECO:0000313" key="13">
    <source>
        <dbReference type="EMBL" id="ETN67168.1"/>
    </source>
</evidence>
<feature type="domain" description="C2H2-type" evidence="12">
    <location>
        <begin position="272"/>
        <end position="299"/>
    </location>
</feature>
<gene>
    <name evidence="13" type="ORF">AND_001024</name>
</gene>